<dbReference type="Proteomes" id="UP001295740">
    <property type="component" value="Unassembled WGS sequence"/>
</dbReference>
<keyword evidence="7" id="KW-1185">Reference proteome</keyword>
<dbReference type="PROSITE" id="PS50865">
    <property type="entry name" value="ZF_MYND_2"/>
    <property type="match status" value="1"/>
</dbReference>
<feature type="domain" description="MYND-type" evidence="5">
    <location>
        <begin position="54"/>
        <end position="89"/>
    </location>
</feature>
<evidence type="ECO:0000313" key="6">
    <source>
        <dbReference type="EMBL" id="CAJ2509730.1"/>
    </source>
</evidence>
<dbReference type="AlphaFoldDB" id="A0AAI8VKX7"/>
<evidence type="ECO:0000256" key="3">
    <source>
        <dbReference type="ARBA" id="ARBA00022833"/>
    </source>
</evidence>
<sequence>MVYDSSIAQRQMMQGIQNPKAIQEELRPYYDGTLFGRRGPAHLLANDPAVEELCVMCNQNGDIQCECCKATYCSTNCRDTDWPLHDLICKQLATTCANSKRPEGHIRYFLFPTKGKKPKLVWIKNDDDIAETAVLRADTDFTPRGAFCDMINVNASMPRRRIGKVLICKMLDRIKRSGTNLPINESMIRLSSLGQARVEHGPVLVKAYVYSRLSPLDPRRSDREDRDVTARDFRTVVDFFRTMKANPCVVDIERFPRTHYNCDIWPAVKLNCREDSVRFRPFAELVDQTEDSASLIIERVRVPSVSLFSPRRPVLRAKHLSLNWIYELCSTNVDIQPASGVIQNDIFAAAISPVMDSVPAPSNPGSFMIIHERVVALDCLHVFRLARFLAYNDRTLHIPVSTLTRADFERFWNTREITVPSGVPSPYSLEDGH</sequence>
<keyword evidence="3" id="KW-0862">Zinc</keyword>
<keyword evidence="2 4" id="KW-0863">Zinc-finger</keyword>
<name>A0AAI8VKX7_9PEZI</name>
<evidence type="ECO:0000256" key="1">
    <source>
        <dbReference type="ARBA" id="ARBA00022723"/>
    </source>
</evidence>
<keyword evidence="1" id="KW-0479">Metal-binding</keyword>
<gene>
    <name evidence="6" type="ORF">KHLLAP_LOCUS10198</name>
</gene>
<comment type="caution">
    <text evidence="6">The sequence shown here is derived from an EMBL/GenBank/DDBJ whole genome shotgun (WGS) entry which is preliminary data.</text>
</comment>
<protein>
    <submittedName>
        <fullName evidence="6">Uu.00g056300.m01.CDS01</fullName>
    </submittedName>
</protein>
<evidence type="ECO:0000256" key="4">
    <source>
        <dbReference type="PROSITE-ProRule" id="PRU00134"/>
    </source>
</evidence>
<dbReference type="Gene3D" id="6.10.140.2220">
    <property type="match status" value="1"/>
</dbReference>
<evidence type="ECO:0000259" key="5">
    <source>
        <dbReference type="PROSITE" id="PS50865"/>
    </source>
</evidence>
<dbReference type="SUPFAM" id="SSF144232">
    <property type="entry name" value="HIT/MYND zinc finger-like"/>
    <property type="match status" value="1"/>
</dbReference>
<dbReference type="Pfam" id="PF01753">
    <property type="entry name" value="zf-MYND"/>
    <property type="match status" value="1"/>
</dbReference>
<reference evidence="6" key="1">
    <citation type="submission" date="2023-10" db="EMBL/GenBank/DDBJ databases">
        <authorList>
            <person name="Hackl T."/>
        </authorList>
    </citation>
    <scope>NUCLEOTIDE SEQUENCE</scope>
</reference>
<dbReference type="EMBL" id="CAUWAG010000013">
    <property type="protein sequence ID" value="CAJ2509730.1"/>
    <property type="molecule type" value="Genomic_DNA"/>
</dbReference>
<dbReference type="PROSITE" id="PS01360">
    <property type="entry name" value="ZF_MYND_1"/>
    <property type="match status" value="1"/>
</dbReference>
<accession>A0AAI8VKX7</accession>
<evidence type="ECO:0000256" key="2">
    <source>
        <dbReference type="ARBA" id="ARBA00022771"/>
    </source>
</evidence>
<organism evidence="6 7">
    <name type="scientific">Anthostomella pinea</name>
    <dbReference type="NCBI Taxonomy" id="933095"/>
    <lineage>
        <taxon>Eukaryota</taxon>
        <taxon>Fungi</taxon>
        <taxon>Dikarya</taxon>
        <taxon>Ascomycota</taxon>
        <taxon>Pezizomycotina</taxon>
        <taxon>Sordariomycetes</taxon>
        <taxon>Xylariomycetidae</taxon>
        <taxon>Xylariales</taxon>
        <taxon>Xylariaceae</taxon>
        <taxon>Anthostomella</taxon>
    </lineage>
</organism>
<dbReference type="InterPro" id="IPR002893">
    <property type="entry name" value="Znf_MYND"/>
</dbReference>
<evidence type="ECO:0000313" key="7">
    <source>
        <dbReference type="Proteomes" id="UP001295740"/>
    </source>
</evidence>
<dbReference type="GO" id="GO:0008270">
    <property type="term" value="F:zinc ion binding"/>
    <property type="evidence" value="ECO:0007669"/>
    <property type="project" value="UniProtKB-KW"/>
</dbReference>
<proteinExistence type="predicted"/>